<gene>
    <name evidence="4" type="ORF">ACFQJC_16865</name>
</gene>
<dbReference type="InterPro" id="IPR036291">
    <property type="entry name" value="NAD(P)-bd_dom_sf"/>
</dbReference>
<keyword evidence="2" id="KW-0521">NADP</keyword>
<comment type="caution">
    <text evidence="4">The sequence shown here is derived from an EMBL/GenBank/DDBJ whole genome shotgun (WGS) entry which is preliminary data.</text>
</comment>
<dbReference type="AlphaFoldDB" id="A0ABD5ZJW9"/>
<dbReference type="Gene3D" id="3.40.50.720">
    <property type="entry name" value="NAD(P)-binding Rossmann-like Domain"/>
    <property type="match status" value="1"/>
</dbReference>
<evidence type="ECO:0000259" key="3">
    <source>
        <dbReference type="Pfam" id="PF05368"/>
    </source>
</evidence>
<accession>A0ABD5ZJW9</accession>
<evidence type="ECO:0000313" key="5">
    <source>
        <dbReference type="Proteomes" id="UP001596481"/>
    </source>
</evidence>
<keyword evidence="5" id="KW-1185">Reference proteome</keyword>
<proteinExistence type="inferred from homology"/>
<dbReference type="InterPro" id="IPR008030">
    <property type="entry name" value="NmrA-like"/>
</dbReference>
<dbReference type="PANTHER" id="PTHR42748">
    <property type="entry name" value="NITROGEN METABOLITE REPRESSION PROTEIN NMRA FAMILY MEMBER"/>
    <property type="match status" value="1"/>
</dbReference>
<protein>
    <submittedName>
        <fullName evidence="4">NmrA/HSCARG family protein</fullName>
    </submittedName>
</protein>
<evidence type="ECO:0000256" key="2">
    <source>
        <dbReference type="ARBA" id="ARBA00022857"/>
    </source>
</evidence>
<dbReference type="PANTHER" id="PTHR42748:SF7">
    <property type="entry name" value="NMRA LIKE REDOX SENSOR 1-RELATED"/>
    <property type="match status" value="1"/>
</dbReference>
<comment type="similarity">
    <text evidence="1">Belongs to the NmrA-type oxidoreductase family.</text>
</comment>
<name>A0ABD5ZJW9_9EURY</name>
<dbReference type="CDD" id="cd05251">
    <property type="entry name" value="NmrA_like_SDR_a"/>
    <property type="match status" value="1"/>
</dbReference>
<dbReference type="EMBL" id="JBHTAA010000005">
    <property type="protein sequence ID" value="MFC7205193.1"/>
    <property type="molecule type" value="Genomic_DNA"/>
</dbReference>
<dbReference type="Proteomes" id="UP001596481">
    <property type="component" value="Unassembled WGS sequence"/>
</dbReference>
<evidence type="ECO:0000313" key="4">
    <source>
        <dbReference type="EMBL" id="MFC7205193.1"/>
    </source>
</evidence>
<dbReference type="Gene3D" id="3.90.25.10">
    <property type="entry name" value="UDP-galactose 4-epimerase, domain 1"/>
    <property type="match status" value="1"/>
</dbReference>
<dbReference type="SUPFAM" id="SSF51735">
    <property type="entry name" value="NAD(P)-binding Rossmann-fold domains"/>
    <property type="match status" value="1"/>
</dbReference>
<dbReference type="Pfam" id="PF05368">
    <property type="entry name" value="NmrA"/>
    <property type="match status" value="1"/>
</dbReference>
<reference evidence="4 5" key="1">
    <citation type="journal article" date="2019" name="Int. J. Syst. Evol. Microbiol.">
        <title>The Global Catalogue of Microorganisms (GCM) 10K type strain sequencing project: providing services to taxonomists for standard genome sequencing and annotation.</title>
        <authorList>
            <consortium name="The Broad Institute Genomics Platform"/>
            <consortium name="The Broad Institute Genome Sequencing Center for Infectious Disease"/>
            <person name="Wu L."/>
            <person name="Ma J."/>
        </authorList>
    </citation>
    <scope>NUCLEOTIDE SEQUENCE [LARGE SCALE GENOMIC DNA]</scope>
    <source>
        <strain evidence="4 5">DSM 29988</strain>
    </source>
</reference>
<organism evidence="4 5">
    <name type="scientific">Haloferax namakaokahaiae</name>
    <dbReference type="NCBI Taxonomy" id="1748331"/>
    <lineage>
        <taxon>Archaea</taxon>
        <taxon>Methanobacteriati</taxon>
        <taxon>Methanobacteriota</taxon>
        <taxon>Stenosarchaea group</taxon>
        <taxon>Halobacteria</taxon>
        <taxon>Halobacteriales</taxon>
        <taxon>Haloferacaceae</taxon>
        <taxon>Haloferax</taxon>
    </lineage>
</organism>
<evidence type="ECO:0000256" key="1">
    <source>
        <dbReference type="ARBA" id="ARBA00006328"/>
    </source>
</evidence>
<feature type="domain" description="NmrA-like" evidence="3">
    <location>
        <begin position="2"/>
        <end position="255"/>
    </location>
</feature>
<dbReference type="RefSeq" id="WP_390225553.1">
    <property type="nucleotide sequence ID" value="NZ_JBHTAA010000005.1"/>
</dbReference>
<sequence length="289" mass="31398">MKILVTGATGQQGGAVIDHLLSGEFGEHEVYGLTRDLTDDRAQELVARGVHVVEGDMRDYDRMVSLISGVEGVFCVTTFFEDGPDAELAQGLAVVDAAADTGVSHLVYSSVDGAERSPLPHFQSKFAIERRIRERDLPATVVRPGYFMQNFAWLAADIEAGRLSLPVSPETVLHLVDSDDVGRAAAAAFADPARFLGESFELVGDALTLSEVATTFADALARPVEFEQTPSSAYREARGDEVADMYAWFDSGAYSPRRPDLSRFGLVPRTLAQHIDENDAWRPAPAPVR</sequence>
<dbReference type="InterPro" id="IPR051164">
    <property type="entry name" value="NmrA-like_oxidored"/>
</dbReference>